<keyword evidence="1" id="KW-0175">Coiled coil</keyword>
<evidence type="ECO:0000313" key="2">
    <source>
        <dbReference type="EMBL" id="KRW99789.1"/>
    </source>
</evidence>
<dbReference type="EMBL" id="LDAU01000204">
    <property type="protein sequence ID" value="KRW99789.1"/>
    <property type="molecule type" value="Genomic_DNA"/>
</dbReference>
<gene>
    <name evidence="2" type="ORF">PPERSA_07866</name>
</gene>
<proteinExistence type="predicted"/>
<dbReference type="InParanoid" id="A0A0V0QC17"/>
<keyword evidence="3" id="KW-1185">Reference proteome</keyword>
<organism evidence="2 3">
    <name type="scientific">Pseudocohnilembus persalinus</name>
    <name type="common">Ciliate</name>
    <dbReference type="NCBI Taxonomy" id="266149"/>
    <lineage>
        <taxon>Eukaryota</taxon>
        <taxon>Sar</taxon>
        <taxon>Alveolata</taxon>
        <taxon>Ciliophora</taxon>
        <taxon>Intramacronucleata</taxon>
        <taxon>Oligohymenophorea</taxon>
        <taxon>Scuticociliatia</taxon>
        <taxon>Philasterida</taxon>
        <taxon>Pseudocohnilembidae</taxon>
        <taxon>Pseudocohnilembus</taxon>
    </lineage>
</organism>
<feature type="coiled-coil region" evidence="1">
    <location>
        <begin position="103"/>
        <end position="130"/>
    </location>
</feature>
<accession>A0A0V0QC17</accession>
<dbReference type="AlphaFoldDB" id="A0A0V0QC17"/>
<evidence type="ECO:0000256" key="1">
    <source>
        <dbReference type="SAM" id="Coils"/>
    </source>
</evidence>
<protein>
    <submittedName>
        <fullName evidence="2">Uncharacterized protein</fullName>
    </submittedName>
</protein>
<dbReference type="Proteomes" id="UP000054937">
    <property type="component" value="Unassembled WGS sequence"/>
</dbReference>
<reference evidence="2 3" key="1">
    <citation type="journal article" date="2015" name="Sci. Rep.">
        <title>Genome of the facultative scuticociliatosis pathogen Pseudocohnilembus persalinus provides insight into its virulence through horizontal gene transfer.</title>
        <authorList>
            <person name="Xiong J."/>
            <person name="Wang G."/>
            <person name="Cheng J."/>
            <person name="Tian M."/>
            <person name="Pan X."/>
            <person name="Warren A."/>
            <person name="Jiang C."/>
            <person name="Yuan D."/>
            <person name="Miao W."/>
        </authorList>
    </citation>
    <scope>NUCLEOTIDE SEQUENCE [LARGE SCALE GENOMIC DNA]</scope>
    <source>
        <strain evidence="2">36N120E</strain>
    </source>
</reference>
<dbReference type="OrthoDB" id="10670138at2759"/>
<evidence type="ECO:0000313" key="3">
    <source>
        <dbReference type="Proteomes" id="UP000054937"/>
    </source>
</evidence>
<name>A0A0V0QC17_PSEPJ</name>
<sequence>MEEKELVNLLVYTDRFYPFLQQDQHREILEKIEFVMVEKNFKNFTLEQISEILYIYGVHNEGSQLFYLMLLKQFKKIVHQLDFQRLQRENKILKINDQEQNQSQNENLQEQNLIEKIKNMNKQVKINEENQHIQQEIDFQQNTFIQIIKCYWGFKNSKFLGDGDEILDKKLFEILEQKILSKNQIDDYNNKKEKCKDEIIYNQVKNQNYFPNFPDFYKNLFLQALFMDNSSFLQKLFGKGGFF</sequence>
<comment type="caution">
    <text evidence="2">The sequence shown here is derived from an EMBL/GenBank/DDBJ whole genome shotgun (WGS) entry which is preliminary data.</text>
</comment>